<dbReference type="RefSeq" id="WP_047319995.1">
    <property type="nucleotide sequence ID" value="NZ_LDPO01000012.1"/>
</dbReference>
<feature type="transmembrane region" description="Helical" evidence="1">
    <location>
        <begin position="89"/>
        <end position="106"/>
    </location>
</feature>
<name>A0ABR5FDP8_9MYCO</name>
<keyword evidence="1" id="KW-1133">Transmembrane helix</keyword>
<gene>
    <name evidence="2" type="ORF">ABW16_15145</name>
</gene>
<keyword evidence="1" id="KW-0472">Membrane</keyword>
<reference evidence="2 3" key="1">
    <citation type="submission" date="2015-05" db="EMBL/GenBank/DDBJ databases">
        <title>Genome sequence of Mycobacterium heraklionense Davo strain.</title>
        <authorList>
            <person name="Greninger A.L."/>
            <person name="Cunningham G."/>
            <person name="Miller S."/>
        </authorList>
    </citation>
    <scope>NUCLEOTIDE SEQUENCE [LARGE SCALE GENOMIC DNA]</scope>
    <source>
        <strain evidence="2 3">Davo</strain>
    </source>
</reference>
<protein>
    <submittedName>
        <fullName evidence="2">Uncharacterized protein</fullName>
    </submittedName>
</protein>
<keyword evidence="1" id="KW-0812">Transmembrane</keyword>
<dbReference type="EMBL" id="LDPO01000012">
    <property type="protein sequence ID" value="KLO27899.1"/>
    <property type="molecule type" value="Genomic_DNA"/>
</dbReference>
<accession>A0ABR5FDP8</accession>
<evidence type="ECO:0000313" key="2">
    <source>
        <dbReference type="EMBL" id="KLO27899.1"/>
    </source>
</evidence>
<comment type="caution">
    <text evidence="2">The sequence shown here is derived from an EMBL/GenBank/DDBJ whole genome shotgun (WGS) entry which is preliminary data.</text>
</comment>
<feature type="transmembrane region" description="Helical" evidence="1">
    <location>
        <begin position="127"/>
        <end position="146"/>
    </location>
</feature>
<dbReference type="Proteomes" id="UP000036464">
    <property type="component" value="Unassembled WGS sequence"/>
</dbReference>
<evidence type="ECO:0000313" key="3">
    <source>
        <dbReference type="Proteomes" id="UP000036464"/>
    </source>
</evidence>
<keyword evidence="3" id="KW-1185">Reference proteome</keyword>
<sequence>MTVLTTIGGLPAHPLVAHLAAVMIFVTAVLAIVVVFWPAARRRIGGPLLFVAAGTLMAIPLTTGAGNWLQSQVMGSAVLQVHARLGGQIIVWSALLMIALICWWAGHTPLFADVVGALPLAVRRIGIAIAGTGTVLSAVASVWLVVRIGHTGAQAVWGSMGCCA</sequence>
<organism evidence="2 3">
    <name type="scientific">Mycolicibacter heraklionensis</name>
    <dbReference type="NCBI Taxonomy" id="512402"/>
    <lineage>
        <taxon>Bacteria</taxon>
        <taxon>Bacillati</taxon>
        <taxon>Actinomycetota</taxon>
        <taxon>Actinomycetes</taxon>
        <taxon>Mycobacteriales</taxon>
        <taxon>Mycobacteriaceae</taxon>
        <taxon>Mycolicibacter</taxon>
    </lineage>
</organism>
<evidence type="ECO:0000256" key="1">
    <source>
        <dbReference type="SAM" id="Phobius"/>
    </source>
</evidence>
<feature type="transmembrane region" description="Helical" evidence="1">
    <location>
        <begin position="48"/>
        <end position="69"/>
    </location>
</feature>
<feature type="transmembrane region" description="Helical" evidence="1">
    <location>
        <begin position="15"/>
        <end position="36"/>
    </location>
</feature>
<proteinExistence type="predicted"/>